<dbReference type="SUPFAM" id="SSF52200">
    <property type="entry name" value="Toll/Interleukin receptor TIR domain"/>
    <property type="match status" value="1"/>
</dbReference>
<dbReference type="SMART" id="SM00369">
    <property type="entry name" value="LRR_TYP"/>
    <property type="match status" value="7"/>
</dbReference>
<dbReference type="EMBL" id="JAEAOA010000623">
    <property type="protein sequence ID" value="KAK3598576.1"/>
    <property type="molecule type" value="Genomic_DNA"/>
</dbReference>
<evidence type="ECO:0000256" key="3">
    <source>
        <dbReference type="ARBA" id="ARBA00022614"/>
    </source>
</evidence>
<reference evidence="14" key="2">
    <citation type="journal article" date="2021" name="Genome Biol. Evol.">
        <title>Developing a high-quality reference genome for a parasitic bivalve with doubly uniparental inheritance (Bivalvia: Unionida).</title>
        <authorList>
            <person name="Smith C.H."/>
        </authorList>
    </citation>
    <scope>NUCLEOTIDE SEQUENCE</scope>
    <source>
        <strain evidence="14">CHS0354</strain>
        <tissue evidence="14">Mantle</tissue>
    </source>
</reference>
<evidence type="ECO:0000256" key="7">
    <source>
        <dbReference type="ARBA" id="ARBA00022989"/>
    </source>
</evidence>
<feature type="chain" id="PRO_5042165318" description="TIR domain-containing protein" evidence="12">
    <location>
        <begin position="29"/>
        <end position="749"/>
    </location>
</feature>
<dbReference type="GO" id="GO:0002224">
    <property type="term" value="P:toll-like receptor signaling pathway"/>
    <property type="evidence" value="ECO:0007669"/>
    <property type="project" value="InterPro"/>
</dbReference>
<evidence type="ECO:0000256" key="4">
    <source>
        <dbReference type="ARBA" id="ARBA00022692"/>
    </source>
</evidence>
<evidence type="ECO:0000313" key="14">
    <source>
        <dbReference type="EMBL" id="KAK3598576.1"/>
    </source>
</evidence>
<dbReference type="SMART" id="SM00255">
    <property type="entry name" value="TIR"/>
    <property type="match status" value="1"/>
</dbReference>
<dbReference type="GO" id="GO:0006955">
    <property type="term" value="P:immune response"/>
    <property type="evidence" value="ECO:0007669"/>
    <property type="project" value="InterPro"/>
</dbReference>
<keyword evidence="6" id="KW-0677">Repeat</keyword>
<dbReference type="PANTHER" id="PTHR24365:SF530">
    <property type="entry name" value="MSTPROX-RELATED"/>
    <property type="match status" value="1"/>
</dbReference>
<gene>
    <name evidence="14" type="ORF">CHS0354_009769</name>
</gene>
<dbReference type="Gene3D" id="3.40.50.10140">
    <property type="entry name" value="Toll/interleukin-1 receptor homology (TIR) domain"/>
    <property type="match status" value="1"/>
</dbReference>
<keyword evidence="8 11" id="KW-0472">Membrane</keyword>
<dbReference type="PIRSF" id="PIRSF037595">
    <property type="entry name" value="Toll-like_receptor"/>
    <property type="match status" value="1"/>
</dbReference>
<reference evidence="14" key="1">
    <citation type="journal article" date="2021" name="Genome Biol. Evol.">
        <title>A High-Quality Reference Genome for a Parasitic Bivalve with Doubly Uniparental Inheritance (Bivalvia: Unionida).</title>
        <authorList>
            <person name="Smith C.H."/>
        </authorList>
    </citation>
    <scope>NUCLEOTIDE SEQUENCE</scope>
    <source>
        <strain evidence="14">CHS0354</strain>
    </source>
</reference>
<dbReference type="GO" id="GO:0004888">
    <property type="term" value="F:transmembrane signaling receptor activity"/>
    <property type="evidence" value="ECO:0007669"/>
    <property type="project" value="InterPro"/>
</dbReference>
<reference evidence="14" key="3">
    <citation type="submission" date="2023-05" db="EMBL/GenBank/DDBJ databases">
        <authorList>
            <person name="Smith C.H."/>
        </authorList>
    </citation>
    <scope>NUCLEOTIDE SEQUENCE</scope>
    <source>
        <strain evidence="14">CHS0354</strain>
        <tissue evidence="14">Mantle</tissue>
    </source>
</reference>
<dbReference type="InterPro" id="IPR017241">
    <property type="entry name" value="Toll-like_receptor"/>
</dbReference>
<dbReference type="PANTHER" id="PTHR24365">
    <property type="entry name" value="TOLL-LIKE RECEPTOR"/>
    <property type="match status" value="1"/>
</dbReference>
<protein>
    <recommendedName>
        <fullName evidence="13">TIR domain-containing protein</fullName>
    </recommendedName>
</protein>
<keyword evidence="15" id="KW-1185">Reference proteome</keyword>
<feature type="signal peptide" evidence="12">
    <location>
        <begin position="1"/>
        <end position="28"/>
    </location>
</feature>
<dbReference type="PROSITE" id="PS51450">
    <property type="entry name" value="LRR"/>
    <property type="match status" value="2"/>
</dbReference>
<evidence type="ECO:0000256" key="9">
    <source>
        <dbReference type="ARBA" id="ARBA00023170"/>
    </source>
</evidence>
<feature type="domain" description="TIR" evidence="13">
    <location>
        <begin position="574"/>
        <end position="713"/>
    </location>
</feature>
<feature type="transmembrane region" description="Helical" evidence="11">
    <location>
        <begin position="524"/>
        <end position="550"/>
    </location>
</feature>
<accession>A0AAE0W220</accession>
<dbReference type="Pfam" id="PF01462">
    <property type="entry name" value="LRRNT"/>
    <property type="match status" value="1"/>
</dbReference>
<comment type="caution">
    <text evidence="14">The sequence shown here is derived from an EMBL/GenBank/DDBJ whole genome shotgun (WGS) entry which is preliminary data.</text>
</comment>
<keyword evidence="4 11" id="KW-0812">Transmembrane</keyword>
<evidence type="ECO:0000259" key="13">
    <source>
        <dbReference type="PROSITE" id="PS50104"/>
    </source>
</evidence>
<sequence>MRQRMCLVGSLIAIVIFFLLKECKPVIASACQGDCIDVKCPTNCSCTKHRVDCHDLNLKYIPLVPCCITHLNLYNNSISKLSMKEISNLKCSFETILFMNLRKCRIQQLEEDVFDNLTKLEVLDLSANEIFLHQKENLQRALGSLNKAPLRTLKLDRLWMQDGVQDIFKYFEGKYLTHLSMRENRIQQFEDSGLKKFTKLVHLDLHGNWISKMNLSSGIQTLELFNLSHNQINIFPPNFCDNETGQTRYNNLRNLDLFWNQIIVPDPQKWNCLKSLETLNLSRNDLEEINQNYSFTSLTSLKTLILSEMHFSLRKLRKQALKSGSLQHLVLSRNYLNFEERKEVENDIFHYLLNLTLLDVSNNEFGSDGANKLSKLSHLEKLIMRHVYLAKLPDNFLGNFPHLKHLDLYRNKIETFSINAFQNLTELKFLDLSENLISNFPVPPFPPATLKSLETFDFAYNPFQCDCEIVKLQKWIYNVLSDPSKHNLVLRYPDDYRCHKPNSLHQVPLKNAEPNNCKNSYDQFVLSVVCSAIICLVSTVVIAVAFVYRWEIKFLLHKMRQKRHDGYNPLTDTFEYSTYLVYAEKDSAWVIHDLLKELEEEDKYNIYIRDRNSVPGVARCDEIVDNIYKSKTVILVLSKNFMACQWCNYQLNVAQARAVKLGPRFLISILLEGICIKYMKTSVQHLFRTSKPIEWARRSTKNRLFWSELKTALNAEINQEFEETVRSLCQAILDPVAIKKTDENIDAKH</sequence>
<keyword evidence="10" id="KW-0325">Glycoprotein</keyword>
<dbReference type="InterPro" id="IPR000372">
    <property type="entry name" value="LRRNT"/>
</dbReference>
<comment type="similarity">
    <text evidence="2">Belongs to the Toll-like receptor family.</text>
</comment>
<evidence type="ECO:0000256" key="8">
    <source>
        <dbReference type="ARBA" id="ARBA00023136"/>
    </source>
</evidence>
<dbReference type="InterPro" id="IPR032675">
    <property type="entry name" value="LRR_dom_sf"/>
</dbReference>
<evidence type="ECO:0000256" key="6">
    <source>
        <dbReference type="ARBA" id="ARBA00022737"/>
    </source>
</evidence>
<dbReference type="SMART" id="SM00013">
    <property type="entry name" value="LRRNT"/>
    <property type="match status" value="1"/>
</dbReference>
<evidence type="ECO:0000256" key="10">
    <source>
        <dbReference type="ARBA" id="ARBA00023180"/>
    </source>
</evidence>
<dbReference type="AlphaFoldDB" id="A0AAE0W220"/>
<dbReference type="Proteomes" id="UP001195483">
    <property type="component" value="Unassembled WGS sequence"/>
</dbReference>
<organism evidence="14 15">
    <name type="scientific">Potamilus streckersoni</name>
    <dbReference type="NCBI Taxonomy" id="2493646"/>
    <lineage>
        <taxon>Eukaryota</taxon>
        <taxon>Metazoa</taxon>
        <taxon>Spiralia</taxon>
        <taxon>Lophotrochozoa</taxon>
        <taxon>Mollusca</taxon>
        <taxon>Bivalvia</taxon>
        <taxon>Autobranchia</taxon>
        <taxon>Heteroconchia</taxon>
        <taxon>Palaeoheterodonta</taxon>
        <taxon>Unionida</taxon>
        <taxon>Unionoidea</taxon>
        <taxon>Unionidae</taxon>
        <taxon>Ambleminae</taxon>
        <taxon>Lampsilini</taxon>
        <taxon>Potamilus</taxon>
    </lineage>
</organism>
<evidence type="ECO:0000256" key="11">
    <source>
        <dbReference type="SAM" id="Phobius"/>
    </source>
</evidence>
<dbReference type="PROSITE" id="PS50104">
    <property type="entry name" value="TIR"/>
    <property type="match status" value="1"/>
</dbReference>
<keyword evidence="9" id="KW-0675">Receptor</keyword>
<dbReference type="Pfam" id="PF01582">
    <property type="entry name" value="TIR"/>
    <property type="match status" value="1"/>
</dbReference>
<dbReference type="InterPro" id="IPR001611">
    <property type="entry name" value="Leu-rich_rpt"/>
</dbReference>
<dbReference type="InterPro" id="IPR000157">
    <property type="entry name" value="TIR_dom"/>
</dbReference>
<evidence type="ECO:0000256" key="1">
    <source>
        <dbReference type="ARBA" id="ARBA00004479"/>
    </source>
</evidence>
<dbReference type="SMART" id="SM00365">
    <property type="entry name" value="LRR_SD22"/>
    <property type="match status" value="6"/>
</dbReference>
<evidence type="ECO:0000256" key="5">
    <source>
        <dbReference type="ARBA" id="ARBA00022729"/>
    </source>
</evidence>
<dbReference type="InterPro" id="IPR000483">
    <property type="entry name" value="Cys-rich_flank_reg_C"/>
</dbReference>
<keyword evidence="3" id="KW-0433">Leucine-rich repeat</keyword>
<keyword evidence="7 11" id="KW-1133">Transmembrane helix</keyword>
<name>A0AAE0W220_9BIVA</name>
<dbReference type="SMART" id="SM00082">
    <property type="entry name" value="LRRCT"/>
    <property type="match status" value="1"/>
</dbReference>
<dbReference type="InterPro" id="IPR035897">
    <property type="entry name" value="Toll_tir_struct_dom_sf"/>
</dbReference>
<dbReference type="Gene3D" id="3.80.10.10">
    <property type="entry name" value="Ribonuclease Inhibitor"/>
    <property type="match status" value="3"/>
</dbReference>
<evidence type="ECO:0000256" key="12">
    <source>
        <dbReference type="SAM" id="SignalP"/>
    </source>
</evidence>
<evidence type="ECO:0000256" key="2">
    <source>
        <dbReference type="ARBA" id="ARBA00009634"/>
    </source>
</evidence>
<dbReference type="GO" id="GO:0005886">
    <property type="term" value="C:plasma membrane"/>
    <property type="evidence" value="ECO:0007669"/>
    <property type="project" value="TreeGrafter"/>
</dbReference>
<proteinExistence type="inferred from homology"/>
<dbReference type="Pfam" id="PF13855">
    <property type="entry name" value="LRR_8"/>
    <property type="match status" value="1"/>
</dbReference>
<keyword evidence="5 12" id="KW-0732">Signal</keyword>
<evidence type="ECO:0000313" key="15">
    <source>
        <dbReference type="Proteomes" id="UP001195483"/>
    </source>
</evidence>
<comment type="subcellular location">
    <subcellularLocation>
        <location evidence="1">Membrane</location>
        <topology evidence="1">Single-pass type I membrane protein</topology>
    </subcellularLocation>
</comment>
<dbReference type="InterPro" id="IPR003591">
    <property type="entry name" value="Leu-rich_rpt_typical-subtyp"/>
</dbReference>
<dbReference type="SUPFAM" id="SSF52058">
    <property type="entry name" value="L domain-like"/>
    <property type="match status" value="2"/>
</dbReference>